<sequence>MPIILPCPPPCAADSAKEQGGQTRGSCGKLRRKTVFRLPDVKKAQTKLDAFKKLANNPPLVQPSVVKSEKNMKLSSLSVLLLTAFALAACGGNSGDTGAASAPADASAVAVDTAAGGSVCEQYEKAFNDMLQTAPEANREQMKQAFEQSKSAMASLSDDQRNAMCGESLKALKGEATAADTAEDKAEEAKEAAEEAKEAAEEAKQDAKEAAEEAKEEAK</sequence>
<feature type="compositionally biased region" description="Basic and acidic residues" evidence="1">
    <location>
        <begin position="182"/>
        <end position="219"/>
    </location>
</feature>
<organism evidence="2 3">
    <name type="scientific">Kingella pumchi</name>
    <dbReference type="NCBI Taxonomy" id="2779506"/>
    <lineage>
        <taxon>Bacteria</taxon>
        <taxon>Pseudomonadati</taxon>
        <taxon>Pseudomonadota</taxon>
        <taxon>Betaproteobacteria</taxon>
        <taxon>Neisseriales</taxon>
        <taxon>Neisseriaceae</taxon>
        <taxon>Kingella</taxon>
    </lineage>
</organism>
<name>A0ABS9NPU3_9NEIS</name>
<dbReference type="Proteomes" id="UP001298424">
    <property type="component" value="Unassembled WGS sequence"/>
</dbReference>
<dbReference type="InterPro" id="IPR020493">
    <property type="entry name" value="Uncharacterised_HI0310"/>
</dbReference>
<gene>
    <name evidence="2" type="ORF">MB824_09845</name>
</gene>
<evidence type="ECO:0000256" key="1">
    <source>
        <dbReference type="SAM" id="MobiDB-lite"/>
    </source>
</evidence>
<accession>A0ABS9NPU3</accession>
<proteinExistence type="predicted"/>
<reference evidence="2 3" key="1">
    <citation type="submission" date="2022-02" db="EMBL/GenBank/DDBJ databases">
        <title>Genome sequence data of Kingella unionensis sp. nov. strain CICC 24913 (CCUG 75125).</title>
        <authorList>
            <person name="Xiao M."/>
        </authorList>
    </citation>
    <scope>NUCLEOTIDE SEQUENCE [LARGE SCALE GENOMIC DNA]</scope>
    <source>
        <strain evidence="2 3">CICC 24913</strain>
    </source>
</reference>
<protein>
    <submittedName>
        <fullName evidence="2">DUF5339 domain-containing protein</fullName>
    </submittedName>
</protein>
<comment type="caution">
    <text evidence="2">The sequence shown here is derived from an EMBL/GenBank/DDBJ whole genome shotgun (WGS) entry which is preliminary data.</text>
</comment>
<dbReference type="Pfam" id="PF17274">
    <property type="entry name" value="DUF5339"/>
    <property type="match status" value="1"/>
</dbReference>
<evidence type="ECO:0000313" key="3">
    <source>
        <dbReference type="Proteomes" id="UP001298424"/>
    </source>
</evidence>
<keyword evidence="3" id="KW-1185">Reference proteome</keyword>
<evidence type="ECO:0000313" key="2">
    <source>
        <dbReference type="EMBL" id="MCG6504797.1"/>
    </source>
</evidence>
<feature type="region of interest" description="Disordered" evidence="1">
    <location>
        <begin position="174"/>
        <end position="219"/>
    </location>
</feature>
<dbReference type="EMBL" id="JAKOOW010000035">
    <property type="protein sequence ID" value="MCG6504797.1"/>
    <property type="molecule type" value="Genomic_DNA"/>
</dbReference>